<name>A0A6G0SL27_9STRA</name>
<evidence type="ECO:0000313" key="4">
    <source>
        <dbReference type="Proteomes" id="UP000486351"/>
    </source>
</evidence>
<dbReference type="Proteomes" id="UP000486351">
    <property type="component" value="Unassembled WGS sequence"/>
</dbReference>
<protein>
    <recommendedName>
        <fullName evidence="5">Ig-like domain-containing protein</fullName>
    </recommendedName>
</protein>
<keyword evidence="2" id="KW-0732">Signal</keyword>
<sequence length="157" mass="17693">MYFGFFSQFLLKLATSSSLQPPVSTKVHTNHSSNPIRIRFSCPHRPKPKPRLPTTVLTSSQICSMLFREAGSGFYRCTTCDKQYMKVYWLHKPSESPAAQSRQLRARGRGGARSQTHSAYHAHQGPVPMDCLGRLRPTPAVDDKTHMGARERHEALV</sequence>
<organism evidence="3 4">
    <name type="scientific">Phytophthora fragariae</name>
    <dbReference type="NCBI Taxonomy" id="53985"/>
    <lineage>
        <taxon>Eukaryota</taxon>
        <taxon>Sar</taxon>
        <taxon>Stramenopiles</taxon>
        <taxon>Oomycota</taxon>
        <taxon>Peronosporomycetes</taxon>
        <taxon>Peronosporales</taxon>
        <taxon>Peronosporaceae</taxon>
        <taxon>Phytophthora</taxon>
    </lineage>
</organism>
<dbReference type="EMBL" id="QXFY01000025">
    <property type="protein sequence ID" value="KAE9361394.1"/>
    <property type="molecule type" value="Genomic_DNA"/>
</dbReference>
<accession>A0A6G0SL27</accession>
<evidence type="ECO:0008006" key="5">
    <source>
        <dbReference type="Google" id="ProtNLM"/>
    </source>
</evidence>
<comment type="caution">
    <text evidence="3">The sequence shown here is derived from an EMBL/GenBank/DDBJ whole genome shotgun (WGS) entry which is preliminary data.</text>
</comment>
<feature type="chain" id="PRO_5026361323" description="Ig-like domain-containing protein" evidence="2">
    <location>
        <begin position="26"/>
        <end position="157"/>
    </location>
</feature>
<feature type="compositionally biased region" description="Basic and acidic residues" evidence="1">
    <location>
        <begin position="141"/>
        <end position="157"/>
    </location>
</feature>
<evidence type="ECO:0000256" key="2">
    <source>
        <dbReference type="SAM" id="SignalP"/>
    </source>
</evidence>
<proteinExistence type="predicted"/>
<reference evidence="3 4" key="1">
    <citation type="submission" date="2018-09" db="EMBL/GenBank/DDBJ databases">
        <title>Genomic investigation of the strawberry pathogen Phytophthora fragariae indicates pathogenicity is determined by transcriptional variation in three key races.</title>
        <authorList>
            <person name="Adams T.M."/>
            <person name="Armitage A.D."/>
            <person name="Sobczyk M.K."/>
            <person name="Bates H.J."/>
            <person name="Dunwell J.M."/>
            <person name="Nellist C.F."/>
            <person name="Harrison R.J."/>
        </authorList>
    </citation>
    <scope>NUCLEOTIDE SEQUENCE [LARGE SCALE GENOMIC DNA]</scope>
    <source>
        <strain evidence="3 4">NOV-77</strain>
    </source>
</reference>
<dbReference type="AlphaFoldDB" id="A0A6G0SL27"/>
<feature type="region of interest" description="Disordered" evidence="1">
    <location>
        <begin position="98"/>
        <end position="157"/>
    </location>
</feature>
<evidence type="ECO:0000313" key="3">
    <source>
        <dbReference type="EMBL" id="KAE9361394.1"/>
    </source>
</evidence>
<evidence type="ECO:0000256" key="1">
    <source>
        <dbReference type="SAM" id="MobiDB-lite"/>
    </source>
</evidence>
<gene>
    <name evidence="3" type="ORF">PF008_g1070</name>
</gene>
<feature type="signal peptide" evidence="2">
    <location>
        <begin position="1"/>
        <end position="25"/>
    </location>
</feature>